<dbReference type="Gene3D" id="1.10.10.2840">
    <property type="entry name" value="PucR C-terminal helix-turn-helix domain"/>
    <property type="match status" value="1"/>
</dbReference>
<comment type="caution">
    <text evidence="5">The sequence shown here is derived from an EMBL/GenBank/DDBJ whole genome shotgun (WGS) entry which is preliminary data.</text>
</comment>
<evidence type="ECO:0000313" key="5">
    <source>
        <dbReference type="EMBL" id="MBS4180199.1"/>
    </source>
</evidence>
<accession>A0A942SU76</accession>
<dbReference type="Pfam" id="PF17853">
    <property type="entry name" value="GGDEF_2"/>
    <property type="match status" value="1"/>
</dbReference>
<dbReference type="EMBL" id="JAGYPE010000001">
    <property type="protein sequence ID" value="MBS4180199.1"/>
    <property type="molecule type" value="Genomic_DNA"/>
</dbReference>
<dbReference type="InterPro" id="IPR051448">
    <property type="entry name" value="CdaR-like_regulators"/>
</dbReference>
<feature type="domain" description="CdaR GGDEF-like" evidence="4">
    <location>
        <begin position="146"/>
        <end position="274"/>
    </location>
</feature>
<dbReference type="EMBL" id="JAGYPE020000026">
    <property type="protein sequence ID" value="MCH6266851.1"/>
    <property type="molecule type" value="Genomic_DNA"/>
</dbReference>
<protein>
    <submittedName>
        <fullName evidence="5">PucR family transcriptional regulator ligand-binding domain-containing protein</fullName>
    </submittedName>
</protein>
<evidence type="ECO:0000313" key="6">
    <source>
        <dbReference type="EMBL" id="MCH6266851.1"/>
    </source>
</evidence>
<feature type="domain" description="PucR C-terminal helix-turn-helix" evidence="3">
    <location>
        <begin position="332"/>
        <end position="387"/>
    </location>
</feature>
<sequence>MAFTVSDILKTRLIPGCRIVAGIRGLNRNIRSVSIMDEPDTSWLKQGDLLLTTGYVFKDHQATQIKLLNDLAKRNCAGLAIKVKRYLTEIPACMLEEADRLGLPLIELPYENVLSDSLLSITREILQDEQRQSCDKDEAFKILLTGEKTEEEKVRSIADELKIRHDNHFVLLYLSGEEQKMIHSVFPQLVSAAEKKANARLISIPLPQGFAVLVSVTENKSHELANLARKTASFLANQIHIKFPKHQVQIGVGLPCAGLGTVGRSYKEAVEAISLGKKLSKEVKDTVFEYRNYAPEGLLQQLPEHALKNYFHSMLESLLEYDQENGSNMLFTLEAYLECGGKLLDTANRLFVHRNTVKFRIVRIEELLGLDLTDSQVQFRLLLAIRIARMLGMLLGYSESQLRSTQY</sequence>
<dbReference type="PANTHER" id="PTHR33744">
    <property type="entry name" value="CARBOHYDRATE DIACID REGULATOR"/>
    <property type="match status" value="1"/>
</dbReference>
<organism evidence="5">
    <name type="scientific">Neobacillus citreus</name>
    <dbReference type="NCBI Taxonomy" id="2833578"/>
    <lineage>
        <taxon>Bacteria</taxon>
        <taxon>Bacillati</taxon>
        <taxon>Bacillota</taxon>
        <taxon>Bacilli</taxon>
        <taxon>Bacillales</taxon>
        <taxon>Bacillaceae</taxon>
        <taxon>Neobacillus</taxon>
    </lineage>
</organism>
<feature type="domain" description="Purine catabolism PurC-like" evidence="2">
    <location>
        <begin position="7"/>
        <end position="124"/>
    </location>
</feature>
<dbReference type="InterPro" id="IPR025736">
    <property type="entry name" value="PucR_C-HTH_dom"/>
</dbReference>
<evidence type="ECO:0000259" key="4">
    <source>
        <dbReference type="Pfam" id="PF17853"/>
    </source>
</evidence>
<gene>
    <name evidence="6" type="ORF">KHB02_015080</name>
    <name evidence="5" type="ORF">KHB02_02220</name>
</gene>
<proteinExistence type="inferred from homology"/>
<dbReference type="Proteomes" id="UP000677265">
    <property type="component" value="Unassembled WGS sequence"/>
</dbReference>
<name>A0A942SU76_9BACI</name>
<dbReference type="InterPro" id="IPR012914">
    <property type="entry name" value="PucR_dom"/>
</dbReference>
<dbReference type="PANTHER" id="PTHR33744:SF1">
    <property type="entry name" value="DNA-BINDING TRANSCRIPTIONAL ACTIVATOR ADER"/>
    <property type="match status" value="1"/>
</dbReference>
<dbReference type="InterPro" id="IPR041522">
    <property type="entry name" value="CdaR_GGDEF"/>
</dbReference>
<evidence type="ECO:0000313" key="7">
    <source>
        <dbReference type="Proteomes" id="UP000677265"/>
    </source>
</evidence>
<dbReference type="Pfam" id="PF13556">
    <property type="entry name" value="HTH_30"/>
    <property type="match status" value="1"/>
</dbReference>
<keyword evidence="7" id="KW-1185">Reference proteome</keyword>
<evidence type="ECO:0000259" key="3">
    <source>
        <dbReference type="Pfam" id="PF13556"/>
    </source>
</evidence>
<evidence type="ECO:0000256" key="1">
    <source>
        <dbReference type="ARBA" id="ARBA00006754"/>
    </source>
</evidence>
<evidence type="ECO:0000259" key="2">
    <source>
        <dbReference type="Pfam" id="PF07905"/>
    </source>
</evidence>
<comment type="similarity">
    <text evidence="1">Belongs to the CdaR family.</text>
</comment>
<dbReference type="RefSeq" id="WP_213140211.1">
    <property type="nucleotide sequence ID" value="NZ_JAGYPE020000026.1"/>
</dbReference>
<dbReference type="InterPro" id="IPR042070">
    <property type="entry name" value="PucR_C-HTH_sf"/>
</dbReference>
<reference evidence="5" key="1">
    <citation type="submission" date="2021-05" db="EMBL/GenBank/DDBJ databases">
        <title>Novel Bacillus species.</title>
        <authorList>
            <person name="Liu G."/>
        </authorList>
    </citation>
    <scope>NUCLEOTIDE SEQUENCE</scope>
    <source>
        <strain evidence="5 7">FJAT-50051</strain>
    </source>
</reference>
<dbReference type="Pfam" id="PF07905">
    <property type="entry name" value="PucR"/>
    <property type="match status" value="1"/>
</dbReference>
<dbReference type="AlphaFoldDB" id="A0A942SU76"/>